<dbReference type="EMBL" id="JABEBT010000079">
    <property type="protein sequence ID" value="KAF7633298.1"/>
    <property type="molecule type" value="Genomic_DNA"/>
</dbReference>
<comment type="caution">
    <text evidence="3">The sequence shown here is derived from an EMBL/GenBank/DDBJ whole genome shotgun (WGS) entry which is preliminary data.</text>
</comment>
<keyword evidence="4" id="KW-1185">Reference proteome</keyword>
<dbReference type="OrthoDB" id="5909065at2759"/>
<feature type="signal peptide" evidence="2">
    <location>
        <begin position="1"/>
        <end position="20"/>
    </location>
</feature>
<organism evidence="3 4">
    <name type="scientific">Meloidogyne graminicola</name>
    <dbReference type="NCBI Taxonomy" id="189291"/>
    <lineage>
        <taxon>Eukaryota</taxon>
        <taxon>Metazoa</taxon>
        <taxon>Ecdysozoa</taxon>
        <taxon>Nematoda</taxon>
        <taxon>Chromadorea</taxon>
        <taxon>Rhabditida</taxon>
        <taxon>Tylenchina</taxon>
        <taxon>Tylenchomorpha</taxon>
        <taxon>Tylenchoidea</taxon>
        <taxon>Meloidogynidae</taxon>
        <taxon>Meloidogyninae</taxon>
        <taxon>Meloidogyne</taxon>
    </lineage>
</organism>
<reference evidence="3" key="1">
    <citation type="journal article" date="2020" name="Ecol. Evol.">
        <title>Genome structure and content of the rice root-knot nematode (Meloidogyne graminicola).</title>
        <authorList>
            <person name="Phan N.T."/>
            <person name="Danchin E.G.J."/>
            <person name="Klopp C."/>
            <person name="Perfus-Barbeoch L."/>
            <person name="Kozlowski D.K."/>
            <person name="Koutsovoulos G.D."/>
            <person name="Lopez-Roques C."/>
            <person name="Bouchez O."/>
            <person name="Zahm M."/>
            <person name="Besnard G."/>
            <person name="Bellafiore S."/>
        </authorList>
    </citation>
    <scope>NUCLEOTIDE SEQUENCE</scope>
    <source>
        <strain evidence="3">VN-18</strain>
    </source>
</reference>
<dbReference type="Proteomes" id="UP000605970">
    <property type="component" value="Unassembled WGS sequence"/>
</dbReference>
<feature type="compositionally biased region" description="Low complexity" evidence="1">
    <location>
        <begin position="165"/>
        <end position="186"/>
    </location>
</feature>
<evidence type="ECO:0000256" key="2">
    <source>
        <dbReference type="SAM" id="SignalP"/>
    </source>
</evidence>
<dbReference type="AlphaFoldDB" id="A0A8S9ZIZ9"/>
<evidence type="ECO:0000313" key="4">
    <source>
        <dbReference type="Proteomes" id="UP000605970"/>
    </source>
</evidence>
<evidence type="ECO:0000256" key="1">
    <source>
        <dbReference type="SAM" id="MobiDB-lite"/>
    </source>
</evidence>
<name>A0A8S9ZIZ9_9BILA</name>
<feature type="chain" id="PRO_5035863555" evidence="2">
    <location>
        <begin position="21"/>
        <end position="186"/>
    </location>
</feature>
<accession>A0A8S9ZIZ9</accession>
<sequence length="186" mass="22123">MIQILLFILTLVFDKGFIEAEKRNVVVDLYPCPNCEEWCANKKYEFICEYTCNHTAKPGVNDAEYLDYYYEKYGTYRASGPEKVKKECNEKNINCIFRNNWYPLNKKCAPEYPMKDEIYFEIYKINDKYWANRIDIDSRGYKQVRQFLEWCGMKCNDSRPISRNPTRTKTTTTLATTTTPVPTQQR</sequence>
<protein>
    <submittedName>
        <fullName evidence="3">Uncharacterized protein</fullName>
    </submittedName>
</protein>
<keyword evidence="2" id="KW-0732">Signal</keyword>
<feature type="region of interest" description="Disordered" evidence="1">
    <location>
        <begin position="161"/>
        <end position="186"/>
    </location>
</feature>
<evidence type="ECO:0000313" key="3">
    <source>
        <dbReference type="EMBL" id="KAF7633298.1"/>
    </source>
</evidence>
<gene>
    <name evidence="3" type="ORF">Mgra_00007276</name>
</gene>
<proteinExistence type="predicted"/>